<proteinExistence type="predicted"/>
<organism evidence="11 12">
    <name type="scientific">Sinomicrobium oceani</name>
    <dbReference type="NCBI Taxonomy" id="1150368"/>
    <lineage>
        <taxon>Bacteria</taxon>
        <taxon>Pseudomonadati</taxon>
        <taxon>Bacteroidota</taxon>
        <taxon>Flavobacteriia</taxon>
        <taxon>Flavobacteriales</taxon>
        <taxon>Flavobacteriaceae</taxon>
        <taxon>Sinomicrobium</taxon>
    </lineage>
</organism>
<keyword evidence="2" id="KW-1003">Cell membrane</keyword>
<evidence type="ECO:0000256" key="4">
    <source>
        <dbReference type="ARBA" id="ARBA00022748"/>
    </source>
</evidence>
<protein>
    <submittedName>
        <fullName evidence="11">Thiol:disulfide interchange protein DsbD</fullName>
    </submittedName>
</protein>
<dbReference type="InterPro" id="IPR036929">
    <property type="entry name" value="DsbDN_sf"/>
</dbReference>
<accession>A0A1K1R4B8</accession>
<evidence type="ECO:0000313" key="12">
    <source>
        <dbReference type="Proteomes" id="UP000182248"/>
    </source>
</evidence>
<name>A0A1K1R4B8_9FLAO</name>
<dbReference type="PROSITE" id="PS51352">
    <property type="entry name" value="THIOREDOXIN_2"/>
    <property type="match status" value="1"/>
</dbReference>
<dbReference type="EMBL" id="FPJE01000018">
    <property type="protein sequence ID" value="SFW66454.1"/>
    <property type="molecule type" value="Genomic_DNA"/>
</dbReference>
<feature type="transmembrane region" description="Helical" evidence="8">
    <location>
        <begin position="447"/>
        <end position="464"/>
    </location>
</feature>
<feature type="chain" id="PRO_5012588836" evidence="9">
    <location>
        <begin position="21"/>
        <end position="730"/>
    </location>
</feature>
<evidence type="ECO:0000256" key="8">
    <source>
        <dbReference type="SAM" id="Phobius"/>
    </source>
</evidence>
<dbReference type="Pfam" id="PF11412">
    <property type="entry name" value="DsbD_N"/>
    <property type="match status" value="1"/>
</dbReference>
<evidence type="ECO:0000256" key="5">
    <source>
        <dbReference type="ARBA" id="ARBA00022989"/>
    </source>
</evidence>
<dbReference type="InterPro" id="IPR013766">
    <property type="entry name" value="Thioredoxin_domain"/>
</dbReference>
<evidence type="ECO:0000256" key="2">
    <source>
        <dbReference type="ARBA" id="ARBA00022475"/>
    </source>
</evidence>
<dbReference type="OrthoDB" id="9811036at2"/>
<dbReference type="GO" id="GO:0015035">
    <property type="term" value="F:protein-disulfide reductase activity"/>
    <property type="evidence" value="ECO:0007669"/>
    <property type="project" value="TreeGrafter"/>
</dbReference>
<keyword evidence="9" id="KW-0732">Signal</keyword>
<feature type="transmembrane region" description="Helical" evidence="8">
    <location>
        <begin position="301"/>
        <end position="323"/>
    </location>
</feature>
<keyword evidence="12" id="KW-1185">Reference proteome</keyword>
<feature type="transmembrane region" description="Helical" evidence="8">
    <location>
        <begin position="484"/>
        <end position="501"/>
    </location>
</feature>
<gene>
    <name evidence="11" type="ORF">SAMN02927921_03122</name>
</gene>
<dbReference type="RefSeq" id="WP_072318314.1">
    <property type="nucleotide sequence ID" value="NZ_FPJE01000018.1"/>
</dbReference>
<dbReference type="Pfam" id="PF02683">
    <property type="entry name" value="DsbD_TM"/>
    <property type="match status" value="1"/>
</dbReference>
<dbReference type="InterPro" id="IPR036249">
    <property type="entry name" value="Thioredoxin-like_sf"/>
</dbReference>
<feature type="region of interest" description="Disordered" evidence="7">
    <location>
        <begin position="181"/>
        <end position="248"/>
    </location>
</feature>
<dbReference type="STRING" id="1150368.SAMN02927921_03122"/>
<keyword evidence="3 8" id="KW-0812">Transmembrane</keyword>
<evidence type="ECO:0000256" key="9">
    <source>
        <dbReference type="SAM" id="SignalP"/>
    </source>
</evidence>
<feature type="transmembrane region" description="Helical" evidence="8">
    <location>
        <begin position="335"/>
        <end position="356"/>
    </location>
</feature>
<feature type="compositionally biased region" description="Basic and acidic residues" evidence="7">
    <location>
        <begin position="220"/>
        <end position="230"/>
    </location>
</feature>
<feature type="transmembrane region" description="Helical" evidence="8">
    <location>
        <begin position="256"/>
        <end position="280"/>
    </location>
</feature>
<keyword evidence="5 8" id="KW-1133">Transmembrane helix</keyword>
<keyword evidence="4" id="KW-0201">Cytochrome c-type biogenesis</keyword>
<feature type="transmembrane region" description="Helical" evidence="8">
    <location>
        <begin position="522"/>
        <end position="540"/>
    </location>
</feature>
<feature type="transmembrane region" description="Helical" evidence="8">
    <location>
        <begin position="377"/>
        <end position="399"/>
    </location>
</feature>
<dbReference type="GO" id="GO:0017004">
    <property type="term" value="P:cytochrome complex assembly"/>
    <property type="evidence" value="ECO:0007669"/>
    <property type="project" value="UniProtKB-KW"/>
</dbReference>
<comment type="subcellular location">
    <subcellularLocation>
        <location evidence="1">Cell membrane</location>
        <topology evidence="1">Multi-pass membrane protein</topology>
    </subcellularLocation>
</comment>
<dbReference type="PANTHER" id="PTHR32234:SF0">
    <property type="entry name" value="THIOL:DISULFIDE INTERCHANGE PROTEIN DSBD"/>
    <property type="match status" value="1"/>
</dbReference>
<dbReference type="AlphaFoldDB" id="A0A1K1R4B8"/>
<evidence type="ECO:0000313" key="11">
    <source>
        <dbReference type="EMBL" id="SFW66454.1"/>
    </source>
</evidence>
<feature type="compositionally biased region" description="Low complexity" evidence="7">
    <location>
        <begin position="181"/>
        <end position="194"/>
    </location>
</feature>
<evidence type="ECO:0000256" key="7">
    <source>
        <dbReference type="SAM" id="MobiDB-lite"/>
    </source>
</evidence>
<dbReference type="Proteomes" id="UP000182248">
    <property type="component" value="Unassembled WGS sequence"/>
</dbReference>
<feature type="signal peptide" evidence="9">
    <location>
        <begin position="1"/>
        <end position="20"/>
    </location>
</feature>
<keyword evidence="6 8" id="KW-0472">Membrane</keyword>
<dbReference type="PANTHER" id="PTHR32234">
    <property type="entry name" value="THIOL:DISULFIDE INTERCHANGE PROTEIN DSBD"/>
    <property type="match status" value="1"/>
</dbReference>
<evidence type="ECO:0000256" key="6">
    <source>
        <dbReference type="ARBA" id="ARBA00023136"/>
    </source>
</evidence>
<dbReference type="SUPFAM" id="SSF52833">
    <property type="entry name" value="Thioredoxin-like"/>
    <property type="match status" value="1"/>
</dbReference>
<evidence type="ECO:0000256" key="3">
    <source>
        <dbReference type="ARBA" id="ARBA00022692"/>
    </source>
</evidence>
<feature type="domain" description="Thioredoxin" evidence="10">
    <location>
        <begin position="562"/>
        <end position="726"/>
    </location>
</feature>
<sequence length="730" mass="80702">MFRKSYLTFVLLLSAIPLTAQILDPVQWEAKLEKTGRRTYTITVKAVIEKGWHLYSQQEYGDTGPVSTTFSFAESTGNYELDGKTTESEGIAKYDDIFQMNIRYFEHAATFTQKVIMINDKAGEIRGDVFYMVCNDQQCLPPITKEFSVAVPARQKTAVPAENPETPSKPVTERQQELVKSNNATAHKTAASKSSHYKAETDSEVKNVVTTTSTMVPPVRGDRHETKVKDQITSPATGPSPEKVESQHQDKANPGFFSVFFIAFLAGFTALLTPCVFPMIPMTVSFFTKHSKTKARGIRNAVMYGASIIFIYVFLGTVVTYVFGADALNALSTNVGFNLFFFALLVVFATSFLGAFEIMLPNSWANAADRRADQGGIIGILFMALALAIVSFSCTGPIVGTLLVDAAQRGLTAPLIGMFGFSLALALPFMLFAMFPGWMNSLPRSGGWLNTVKVSLGFLELAFAFKFLSNADLVLQLHWLKREVFLAVWIAIFGTLALYLFGKISLPHDSIVSRLSIGRLGLALLTTAFVIYMIPGLWGAPLKLISGFPPPATYSESPYGISSGSEAKNSVTLPLPEGAEYGADHLITFKDYDKGMAYARLQKKPVLLDFTGYACVNCRKMEQKVWPDPQVLNLLKNDIVLISLYVDDKRKLSEKEQYVSKITGHKIKTIGNKWSDFQIRKYNINAQPYYVLVDHDGNNLNTPAAYTPDIATYASWLREGIKAYHAAVTP</sequence>
<dbReference type="Gene3D" id="2.60.40.1250">
    <property type="entry name" value="Thiol:disulfide interchange protein DsbD, N-terminal domain"/>
    <property type="match status" value="1"/>
</dbReference>
<dbReference type="InterPro" id="IPR003834">
    <property type="entry name" value="Cyt_c_assmbl_TM_dom"/>
</dbReference>
<evidence type="ECO:0000256" key="1">
    <source>
        <dbReference type="ARBA" id="ARBA00004651"/>
    </source>
</evidence>
<feature type="compositionally biased region" description="Low complexity" evidence="7">
    <location>
        <begin position="208"/>
        <end position="219"/>
    </location>
</feature>
<dbReference type="Gene3D" id="3.40.30.10">
    <property type="entry name" value="Glutaredoxin"/>
    <property type="match status" value="1"/>
</dbReference>
<feature type="transmembrane region" description="Helical" evidence="8">
    <location>
        <begin position="411"/>
        <end position="435"/>
    </location>
</feature>
<dbReference type="GO" id="GO:0045454">
    <property type="term" value="P:cell redox homeostasis"/>
    <property type="evidence" value="ECO:0007669"/>
    <property type="project" value="TreeGrafter"/>
</dbReference>
<dbReference type="InterPro" id="IPR028250">
    <property type="entry name" value="DsbDN"/>
</dbReference>
<dbReference type="GO" id="GO:0005886">
    <property type="term" value="C:plasma membrane"/>
    <property type="evidence" value="ECO:0007669"/>
    <property type="project" value="UniProtKB-SubCell"/>
</dbReference>
<reference evidence="11 12" key="1">
    <citation type="submission" date="2016-11" db="EMBL/GenBank/DDBJ databases">
        <authorList>
            <person name="Jaros S."/>
            <person name="Januszkiewicz K."/>
            <person name="Wedrychowicz H."/>
        </authorList>
    </citation>
    <scope>NUCLEOTIDE SEQUENCE [LARGE SCALE GENOMIC DNA]</scope>
    <source>
        <strain evidence="11 12">CGMCC 1.12145</strain>
    </source>
</reference>
<dbReference type="Pfam" id="PF13899">
    <property type="entry name" value="Thioredoxin_7"/>
    <property type="match status" value="1"/>
</dbReference>
<evidence type="ECO:0000259" key="10">
    <source>
        <dbReference type="PROSITE" id="PS51352"/>
    </source>
</evidence>